<dbReference type="SUPFAM" id="SSF52058">
    <property type="entry name" value="L domain-like"/>
    <property type="match status" value="2"/>
</dbReference>
<accession>A0A401T5A1</accession>
<dbReference type="FunFam" id="3.80.10.10:FF:000059">
    <property type="entry name" value="Chondroadherin like"/>
    <property type="match status" value="1"/>
</dbReference>
<comment type="similarity">
    <text evidence="13">Belongs to the Toll-like receptor family.</text>
</comment>
<feature type="domain" description="LRRNT" evidence="16">
    <location>
        <begin position="25"/>
        <end position="59"/>
    </location>
</feature>
<evidence type="ECO:0000259" key="16">
    <source>
        <dbReference type="SMART" id="SM00013"/>
    </source>
</evidence>
<dbReference type="SMART" id="SM00365">
    <property type="entry name" value="LRR_SD22"/>
    <property type="match status" value="3"/>
</dbReference>
<evidence type="ECO:0000256" key="14">
    <source>
        <dbReference type="SAM" id="MobiDB-lite"/>
    </source>
</evidence>
<evidence type="ECO:0000256" key="1">
    <source>
        <dbReference type="ARBA" id="ARBA00004498"/>
    </source>
</evidence>
<feature type="domain" description="LRRNT" evidence="16">
    <location>
        <begin position="378"/>
        <end position="412"/>
    </location>
</feature>
<feature type="compositionally biased region" description="Basic residues" evidence="14">
    <location>
        <begin position="711"/>
        <end position="738"/>
    </location>
</feature>
<evidence type="ECO:0000256" key="7">
    <source>
        <dbReference type="ARBA" id="ARBA00023157"/>
    </source>
</evidence>
<keyword evidence="19" id="KW-1185">Reference proteome</keyword>
<evidence type="ECO:0000259" key="17">
    <source>
        <dbReference type="SMART" id="SM00082"/>
    </source>
</evidence>
<protein>
    <recommendedName>
        <fullName evidence="12">Chondroadherin-like protein</fullName>
    </recommendedName>
</protein>
<evidence type="ECO:0000256" key="2">
    <source>
        <dbReference type="ARBA" id="ARBA00022525"/>
    </source>
</evidence>
<evidence type="ECO:0000313" key="18">
    <source>
        <dbReference type="EMBL" id="GCC37797.1"/>
    </source>
</evidence>
<keyword evidence="2" id="KW-0964">Secreted</keyword>
<dbReference type="Proteomes" id="UP000287033">
    <property type="component" value="Unassembled WGS sequence"/>
</dbReference>
<evidence type="ECO:0000256" key="5">
    <source>
        <dbReference type="ARBA" id="ARBA00022729"/>
    </source>
</evidence>
<comment type="function">
    <text evidence="9">Potential negative modulator of chondrocyte differentiation. Inhibits collagen fibrillogenesis in vitro. May influence chondrocyte's differentiation by acting on its cellular collagenous microenvironment.</text>
</comment>
<reference evidence="18 19" key="1">
    <citation type="journal article" date="2018" name="Nat. Ecol. Evol.">
        <title>Shark genomes provide insights into elasmobranch evolution and the origin of vertebrates.</title>
        <authorList>
            <person name="Hara Y"/>
            <person name="Yamaguchi K"/>
            <person name="Onimaru K"/>
            <person name="Kadota M"/>
            <person name="Koyanagi M"/>
            <person name="Keeley SD"/>
            <person name="Tatsumi K"/>
            <person name="Tanaka K"/>
            <person name="Motone F"/>
            <person name="Kageyama Y"/>
            <person name="Nozu R"/>
            <person name="Adachi N"/>
            <person name="Nishimura O"/>
            <person name="Nakagawa R"/>
            <person name="Tanegashima C"/>
            <person name="Kiyatake I"/>
            <person name="Matsumoto R"/>
            <person name="Murakumo K"/>
            <person name="Nishida K"/>
            <person name="Terakita A"/>
            <person name="Kuratani S"/>
            <person name="Sato K"/>
            <person name="Hyodo S Kuraku.S."/>
        </authorList>
    </citation>
    <scope>NUCLEOTIDE SEQUENCE [LARGE SCALE GENOMIC DNA]</scope>
</reference>
<keyword evidence="6" id="KW-0677">Repeat</keyword>
<comment type="similarity">
    <text evidence="10">Belongs to the small leucine-rich proteoglycan (SLRP) family. SLRP class IV subfamily.</text>
</comment>
<dbReference type="SMART" id="SM00082">
    <property type="entry name" value="LRRCT"/>
    <property type="match status" value="2"/>
</dbReference>
<dbReference type="GO" id="GO:0004888">
    <property type="term" value="F:transmembrane signaling receptor activity"/>
    <property type="evidence" value="ECO:0007669"/>
    <property type="project" value="InterPro"/>
</dbReference>
<dbReference type="InterPro" id="IPR017241">
    <property type="entry name" value="Toll-like_receptor"/>
</dbReference>
<dbReference type="SMART" id="SM00364">
    <property type="entry name" value="LRR_BAC"/>
    <property type="match status" value="8"/>
</dbReference>
<dbReference type="PANTHER" id="PTHR24369:SF210">
    <property type="entry name" value="CHAOPTIN-RELATED"/>
    <property type="match status" value="1"/>
</dbReference>
<dbReference type="Gene3D" id="3.80.10.10">
    <property type="entry name" value="Ribonuclease Inhibitor"/>
    <property type="match status" value="3"/>
</dbReference>
<keyword evidence="13" id="KW-0395">Inflammatory response</keyword>
<dbReference type="FunFam" id="3.80.10.10:FF:000368">
    <property type="entry name" value="Chondroadherin like"/>
    <property type="match status" value="1"/>
</dbReference>
<dbReference type="STRING" id="137246.A0A401T5A1"/>
<dbReference type="FunFam" id="3.80.10.10:FF:000311">
    <property type="entry name" value="Chondroadherin-like a"/>
    <property type="match status" value="1"/>
</dbReference>
<proteinExistence type="inferred from homology"/>
<evidence type="ECO:0000256" key="12">
    <source>
        <dbReference type="ARBA" id="ARBA00071892"/>
    </source>
</evidence>
<keyword evidence="7" id="KW-1015">Disulfide bond</keyword>
<evidence type="ECO:0000256" key="9">
    <source>
        <dbReference type="ARBA" id="ARBA00053126"/>
    </source>
</evidence>
<dbReference type="InterPro" id="IPR000483">
    <property type="entry name" value="Cys-rich_flank_reg_C"/>
</dbReference>
<dbReference type="GO" id="GO:0002224">
    <property type="term" value="P:toll-like receptor signaling pathway"/>
    <property type="evidence" value="ECO:0007669"/>
    <property type="project" value="InterPro"/>
</dbReference>
<comment type="caution">
    <text evidence="18">The sequence shown here is derived from an EMBL/GenBank/DDBJ whole genome shotgun (WGS) entry which is preliminary data.</text>
</comment>
<evidence type="ECO:0000256" key="11">
    <source>
        <dbReference type="ARBA" id="ARBA00064652"/>
    </source>
</evidence>
<feature type="compositionally biased region" description="Basic and acidic residues" evidence="14">
    <location>
        <begin position="368"/>
        <end position="377"/>
    </location>
</feature>
<keyword evidence="8" id="KW-0325">Glycoprotein</keyword>
<dbReference type="SMART" id="SM00013">
    <property type="entry name" value="LRRNT"/>
    <property type="match status" value="2"/>
</dbReference>
<dbReference type="InterPro" id="IPR000372">
    <property type="entry name" value="LRRNT"/>
</dbReference>
<evidence type="ECO:0000256" key="13">
    <source>
        <dbReference type="PIRNR" id="PIRNR037595"/>
    </source>
</evidence>
<evidence type="ECO:0000256" key="15">
    <source>
        <dbReference type="SAM" id="SignalP"/>
    </source>
</evidence>
<dbReference type="EMBL" id="BEZZ01001058">
    <property type="protein sequence ID" value="GCC37797.1"/>
    <property type="molecule type" value="Genomic_DNA"/>
</dbReference>
<dbReference type="PANTHER" id="PTHR24369">
    <property type="entry name" value="ANTIGEN BSP, PUTATIVE-RELATED"/>
    <property type="match status" value="1"/>
</dbReference>
<keyword evidence="4" id="KW-0433">Leucine-rich repeat</keyword>
<feature type="chain" id="PRO_5019266506" description="Chondroadherin-like protein" evidence="15">
    <location>
        <begin position="26"/>
        <end position="753"/>
    </location>
</feature>
<feature type="domain" description="LRRCT" evidence="17">
    <location>
        <begin position="658"/>
        <end position="704"/>
    </location>
</feature>
<evidence type="ECO:0000256" key="4">
    <source>
        <dbReference type="ARBA" id="ARBA00022614"/>
    </source>
</evidence>
<evidence type="ECO:0000256" key="10">
    <source>
        <dbReference type="ARBA" id="ARBA00061422"/>
    </source>
</evidence>
<feature type="region of interest" description="Disordered" evidence="14">
    <location>
        <begin position="354"/>
        <end position="377"/>
    </location>
</feature>
<dbReference type="OrthoDB" id="643377at2759"/>
<keyword evidence="3" id="KW-0272">Extracellular matrix</keyword>
<dbReference type="Pfam" id="PF13855">
    <property type="entry name" value="LRR_8"/>
    <property type="match status" value="5"/>
</dbReference>
<evidence type="ECO:0000256" key="3">
    <source>
        <dbReference type="ARBA" id="ARBA00022530"/>
    </source>
</evidence>
<dbReference type="InterPro" id="IPR001611">
    <property type="entry name" value="Leu-rich_rpt"/>
</dbReference>
<feature type="domain" description="LRRCT" evidence="17">
    <location>
        <begin position="302"/>
        <end position="351"/>
    </location>
</feature>
<dbReference type="GO" id="GO:0006954">
    <property type="term" value="P:inflammatory response"/>
    <property type="evidence" value="ECO:0007669"/>
    <property type="project" value="UniProtKB-UniRule"/>
</dbReference>
<organism evidence="18 19">
    <name type="scientific">Chiloscyllium punctatum</name>
    <name type="common">Brownbanded bambooshark</name>
    <name type="synonym">Hemiscyllium punctatum</name>
    <dbReference type="NCBI Taxonomy" id="137246"/>
    <lineage>
        <taxon>Eukaryota</taxon>
        <taxon>Metazoa</taxon>
        <taxon>Chordata</taxon>
        <taxon>Craniata</taxon>
        <taxon>Vertebrata</taxon>
        <taxon>Chondrichthyes</taxon>
        <taxon>Elasmobranchii</taxon>
        <taxon>Galeomorphii</taxon>
        <taxon>Galeoidea</taxon>
        <taxon>Orectolobiformes</taxon>
        <taxon>Hemiscylliidae</taxon>
        <taxon>Chiloscyllium</taxon>
    </lineage>
</organism>
<name>A0A401T5A1_CHIPU</name>
<dbReference type="SMART" id="SM00369">
    <property type="entry name" value="LRR_TYP"/>
    <property type="match status" value="16"/>
</dbReference>
<dbReference type="PROSITE" id="PS51257">
    <property type="entry name" value="PROKAR_LIPOPROTEIN"/>
    <property type="match status" value="1"/>
</dbReference>
<gene>
    <name evidence="18" type="ORF">chiPu_0016304</name>
</gene>
<dbReference type="AlphaFoldDB" id="A0A401T5A1"/>
<dbReference type="InterPro" id="IPR032675">
    <property type="entry name" value="LRR_dom_sf"/>
</dbReference>
<dbReference type="InterPro" id="IPR050541">
    <property type="entry name" value="LRR_TM_domain-containing"/>
</dbReference>
<dbReference type="OMA" id="EAQHATC"/>
<feature type="region of interest" description="Disordered" evidence="14">
    <location>
        <begin position="711"/>
        <end position="753"/>
    </location>
</feature>
<dbReference type="PROSITE" id="PS51450">
    <property type="entry name" value="LRR"/>
    <property type="match status" value="5"/>
</dbReference>
<evidence type="ECO:0000256" key="6">
    <source>
        <dbReference type="ARBA" id="ARBA00022737"/>
    </source>
</evidence>
<keyword evidence="13" id="KW-0391">Immunity</keyword>
<keyword evidence="13" id="KW-0675">Receptor</keyword>
<dbReference type="InterPro" id="IPR003591">
    <property type="entry name" value="Leu-rich_rpt_typical-subtyp"/>
</dbReference>
<sequence length="753" mass="84783">MMLQLRSSHGFLGAVLIAFLAGTAACPPYCICDNIQRVVTCIKKQLTEIPVTIPEATKELNIKGNNINTIPTGAFLPIPYLTHLNLQKCKIHHLAEGAFRGLGQLISLNLGFNSIEFIYQETFDGLMSLQQLIINNNRIEEIRPGAFGQLGFLNLLNLEGNRLVYLPPLVFQGLQQIKHLRLSNNMLNNIADEAFAGLWTLKRLSLDDNELQYLPTEALSRLKSVARVDLGQNPMTYLGDESVRMASLKHLTLDNMSLQEVSHTAFIHSPGLVVIDLRYNQLQVMQPLEGLEALRTINLTGNPIQCNCLMSPFREWISNRTKLRAEVFCGAPGVFRDERLDSLRTMDLKCISRPSDHEDEEELNPQSKPEKNNQDKLPCPEHCDCKHDLKHSTCEGKGLRKIPKGFPVDALLLDMRHNDFYTVPRGSFSDLKSLVSLHMQNCGIHDLHDGAFRGLKKLIYLYLSGNEISSLQPTIFEGLPDLTYLYLDYNKLTSVPKGAFKLLPNLFALHLEYNPIPQLTDENMEGADFLRWLYLTGNNLTSISPTALQPIRGLQKLFLDENKLTAVPTIALMGASNLDELKLANNPIKQIGDSAFLPVAGSLQHLWLNDMGLETIFDGAFDGLHSGLESLYLENNKLSNIPDLKKFTSLHTINLSNNPWNCDCPLLHLRRWIENTNVKVTAICSLPENVTGLNVKDAPFKHCKTRLPRKRKVSLTKGQDKRKPKKAKQQHKKQKKNKLQYTVADPTMQPVTN</sequence>
<dbReference type="GO" id="GO:0005886">
    <property type="term" value="C:plasma membrane"/>
    <property type="evidence" value="ECO:0007669"/>
    <property type="project" value="TreeGrafter"/>
</dbReference>
<feature type="signal peptide" evidence="15">
    <location>
        <begin position="1"/>
        <end position="25"/>
    </location>
</feature>
<evidence type="ECO:0000256" key="8">
    <source>
        <dbReference type="ARBA" id="ARBA00023180"/>
    </source>
</evidence>
<dbReference type="GO" id="GO:0045087">
    <property type="term" value="P:innate immune response"/>
    <property type="evidence" value="ECO:0007669"/>
    <property type="project" value="UniProtKB-UniRule"/>
</dbReference>
<comment type="subcellular location">
    <subcellularLocation>
        <location evidence="1">Secreted</location>
        <location evidence="1">Extracellular space</location>
        <location evidence="1">Extracellular matrix</location>
    </subcellularLocation>
</comment>
<evidence type="ECO:0000313" key="19">
    <source>
        <dbReference type="Proteomes" id="UP000287033"/>
    </source>
</evidence>
<dbReference type="PIRSF" id="PIRSF037595">
    <property type="entry name" value="Toll-like_receptor"/>
    <property type="match status" value="1"/>
</dbReference>
<comment type="subunit">
    <text evidence="11">Associates with collagen and binds to collagen fibrils.</text>
</comment>
<keyword evidence="5 15" id="KW-0732">Signal</keyword>
<keyword evidence="13" id="KW-0399">Innate immunity</keyword>